<keyword evidence="3" id="KW-1185">Reference proteome</keyword>
<dbReference type="Proteomes" id="UP001189429">
    <property type="component" value="Unassembled WGS sequence"/>
</dbReference>
<protein>
    <recommendedName>
        <fullName evidence="4">Phospholipid scramblase</fullName>
    </recommendedName>
</protein>
<dbReference type="SUPFAM" id="SSF54518">
    <property type="entry name" value="Tubby C-terminal domain-like"/>
    <property type="match status" value="1"/>
</dbReference>
<gene>
    <name evidence="2" type="ORF">PCOR1329_LOCUS15869</name>
</gene>
<evidence type="ECO:0000313" key="2">
    <source>
        <dbReference type="EMBL" id="CAK0811147.1"/>
    </source>
</evidence>
<sequence>MQRVPGSLPATARLARGPPMPRPPPPCTPQSGARWLWLERAACLTNASASLGGLSVARVRDPEPEDPGFKMPGLASLERGLPGQALVPSMVPPPGAVYQVKNTEHWRNSPYTKEYVWKFEKVEHGGRVFEVDPTWHPAYGRPKSTIAHLKGKWQSSSFGHQSMHAYDDSGKELFKIRASKNVWFQRRLSFRILPPGSKDNDDALFTIKEDQLGGGWRIYRGRERDQDMIYYCVSYSLPGWDVRFYKSTSESDPPVATIGWGGTKWKLGLNIQAGEDTALILAVSTILHMARGSD</sequence>
<accession>A0ABN9R116</accession>
<proteinExistence type="predicted"/>
<evidence type="ECO:0000256" key="1">
    <source>
        <dbReference type="SAM" id="MobiDB-lite"/>
    </source>
</evidence>
<comment type="caution">
    <text evidence="2">The sequence shown here is derived from an EMBL/GenBank/DDBJ whole genome shotgun (WGS) entry which is preliminary data.</text>
</comment>
<name>A0ABN9R116_9DINO</name>
<dbReference type="EMBL" id="CAUYUJ010004836">
    <property type="protein sequence ID" value="CAK0811147.1"/>
    <property type="molecule type" value="Genomic_DNA"/>
</dbReference>
<feature type="region of interest" description="Disordered" evidence="1">
    <location>
        <begin position="1"/>
        <end position="31"/>
    </location>
</feature>
<evidence type="ECO:0008006" key="4">
    <source>
        <dbReference type="Google" id="ProtNLM"/>
    </source>
</evidence>
<dbReference type="InterPro" id="IPR025659">
    <property type="entry name" value="Tubby-like_C"/>
</dbReference>
<reference evidence="2" key="1">
    <citation type="submission" date="2023-10" db="EMBL/GenBank/DDBJ databases">
        <authorList>
            <person name="Chen Y."/>
            <person name="Shah S."/>
            <person name="Dougan E. K."/>
            <person name="Thang M."/>
            <person name="Chan C."/>
        </authorList>
    </citation>
    <scope>NUCLEOTIDE SEQUENCE [LARGE SCALE GENOMIC DNA]</scope>
</reference>
<organism evidence="2 3">
    <name type="scientific">Prorocentrum cordatum</name>
    <dbReference type="NCBI Taxonomy" id="2364126"/>
    <lineage>
        <taxon>Eukaryota</taxon>
        <taxon>Sar</taxon>
        <taxon>Alveolata</taxon>
        <taxon>Dinophyceae</taxon>
        <taxon>Prorocentrales</taxon>
        <taxon>Prorocentraceae</taxon>
        <taxon>Prorocentrum</taxon>
    </lineage>
</organism>
<dbReference type="Gene3D" id="2.40.160.200">
    <property type="entry name" value="LURP1-related"/>
    <property type="match status" value="1"/>
</dbReference>
<feature type="compositionally biased region" description="Pro residues" evidence="1">
    <location>
        <begin position="18"/>
        <end position="28"/>
    </location>
</feature>
<evidence type="ECO:0000313" key="3">
    <source>
        <dbReference type="Proteomes" id="UP001189429"/>
    </source>
</evidence>
<dbReference type="InterPro" id="IPR038595">
    <property type="entry name" value="LOR_sf"/>
</dbReference>